<gene>
    <name evidence="6" type="ORF">BBI17_008566</name>
    <name evidence="7" type="ORF">BBO99_00004937</name>
    <name evidence="4" type="ORF">JM16_008873</name>
    <name evidence="5" type="ORF">JM18_008508</name>
</gene>
<reference evidence="8 9" key="2">
    <citation type="submission" date="2018-07" db="EMBL/GenBank/DDBJ databases">
        <title>Genome sequencing of oomycete isolates from Chile give support for New Zealand origin for Phytophthora kernoviae and make available the first Nothophytophthora sp. genome.</title>
        <authorList>
            <person name="Studholme D.J."/>
            <person name="Sanfuentes E."/>
            <person name="Panda P."/>
            <person name="Hill R."/>
            <person name="Sambles C."/>
            <person name="Grant M."/>
            <person name="Williams N.M."/>
            <person name="Mcdougal R.L."/>
        </authorList>
    </citation>
    <scope>NUCLEOTIDE SEQUENCE [LARGE SCALE GENOMIC DNA]</scope>
    <source>
        <strain evidence="6">Chile2</strain>
        <strain evidence="7">Chile4</strain>
    </source>
</reference>
<evidence type="ECO:0000313" key="4">
    <source>
        <dbReference type="EMBL" id="KAG2508230.1"/>
    </source>
</evidence>
<dbReference type="Proteomes" id="UP000285624">
    <property type="component" value="Unassembled WGS sequence"/>
</dbReference>
<dbReference type="InterPro" id="IPR036546">
    <property type="entry name" value="MED15_KIX"/>
</dbReference>
<dbReference type="EMBL" id="JPWV03000574">
    <property type="protein sequence ID" value="KAG2508230.1"/>
    <property type="molecule type" value="Genomic_DNA"/>
</dbReference>
<evidence type="ECO:0000256" key="2">
    <source>
        <dbReference type="ARBA" id="ARBA00023242"/>
    </source>
</evidence>
<accession>A0A3R7FYB6</accession>
<dbReference type="EMBL" id="MBDN02000128">
    <property type="protein sequence ID" value="RLN79907.1"/>
    <property type="molecule type" value="Genomic_DNA"/>
</dbReference>
<comment type="subcellular location">
    <subcellularLocation>
        <location evidence="1">Nucleus</location>
    </subcellularLocation>
</comment>
<reference evidence="4" key="3">
    <citation type="submission" date="2020-06" db="EMBL/GenBank/DDBJ databases">
        <authorList>
            <person name="Studholme D.J."/>
        </authorList>
    </citation>
    <scope>NUCLEOTIDE SEQUENCE</scope>
    <source>
        <strain evidence="4">NZFS 2646</strain>
        <strain evidence="5">NZFS 3630</strain>
    </source>
</reference>
<dbReference type="Proteomes" id="UP000285883">
    <property type="component" value="Unassembled WGS sequence"/>
</dbReference>
<proteinExistence type="predicted"/>
<sequence length="66" mass="7743">MEGQWRQEIPEDMRKKMITEMYHELARISGEVDKQKVWGSAAKFELMLWSSSVDRVRGALFDPEAI</sequence>
<keyword evidence="8" id="KW-1185">Reference proteome</keyword>
<dbReference type="EMBL" id="JPWU03000587">
    <property type="protein sequence ID" value="KAG2510724.1"/>
    <property type="molecule type" value="Genomic_DNA"/>
</dbReference>
<evidence type="ECO:0000313" key="5">
    <source>
        <dbReference type="EMBL" id="KAG2510724.1"/>
    </source>
</evidence>
<protein>
    <recommendedName>
        <fullName evidence="3">Mediator complex subunit 15 KIX domain-containing protein</fullName>
    </recommendedName>
</protein>
<evidence type="ECO:0000256" key="1">
    <source>
        <dbReference type="ARBA" id="ARBA00004123"/>
    </source>
</evidence>
<dbReference type="Proteomes" id="UP000792063">
    <property type="component" value="Unassembled WGS sequence"/>
</dbReference>
<dbReference type="Pfam" id="PF16987">
    <property type="entry name" value="KIX_2"/>
    <property type="match status" value="1"/>
</dbReference>
<dbReference type="Proteomes" id="UP000785171">
    <property type="component" value="Unassembled WGS sequence"/>
</dbReference>
<evidence type="ECO:0000313" key="7">
    <source>
        <dbReference type="EMBL" id="RLN79907.1"/>
    </source>
</evidence>
<evidence type="ECO:0000313" key="6">
    <source>
        <dbReference type="EMBL" id="RLN05739.1"/>
    </source>
</evidence>
<comment type="caution">
    <text evidence="6">The sequence shown here is derived from an EMBL/GenBank/DDBJ whole genome shotgun (WGS) entry which is preliminary data.</text>
</comment>
<dbReference type="AlphaFoldDB" id="A0A3R7FYB6"/>
<evidence type="ECO:0000313" key="9">
    <source>
        <dbReference type="Proteomes" id="UP000285883"/>
    </source>
</evidence>
<reference evidence="4" key="1">
    <citation type="journal article" date="2015" name="Genom Data">
        <title>Genome sequences of six Phytophthora species associated with forests in New Zealand.</title>
        <authorList>
            <person name="Studholme D.J."/>
            <person name="McDougal R.L."/>
            <person name="Sambles C."/>
            <person name="Hansen E."/>
            <person name="Hardy G."/>
            <person name="Grant M."/>
            <person name="Ganley R.J."/>
            <person name="Williams N.M."/>
        </authorList>
    </citation>
    <scope>NUCLEOTIDE SEQUENCE</scope>
    <source>
        <strain evidence="4">NZFS 2646</strain>
        <strain evidence="5">NZFS 3630</strain>
    </source>
</reference>
<evidence type="ECO:0000259" key="3">
    <source>
        <dbReference type="Pfam" id="PF16987"/>
    </source>
</evidence>
<dbReference type="EMBL" id="MAYM02002097">
    <property type="protein sequence ID" value="RLN05739.1"/>
    <property type="molecule type" value="Genomic_DNA"/>
</dbReference>
<name>A0A3R7FYB6_9STRA</name>
<dbReference type="GO" id="GO:0005634">
    <property type="term" value="C:nucleus"/>
    <property type="evidence" value="ECO:0007669"/>
    <property type="project" value="UniProtKB-SubCell"/>
</dbReference>
<feature type="domain" description="Mediator complex subunit 15 KIX" evidence="3">
    <location>
        <begin position="3"/>
        <end position="55"/>
    </location>
</feature>
<evidence type="ECO:0000313" key="8">
    <source>
        <dbReference type="Proteomes" id="UP000285624"/>
    </source>
</evidence>
<organism evidence="6 9">
    <name type="scientific">Phytophthora kernoviae</name>
    <dbReference type="NCBI Taxonomy" id="325452"/>
    <lineage>
        <taxon>Eukaryota</taxon>
        <taxon>Sar</taxon>
        <taxon>Stramenopiles</taxon>
        <taxon>Oomycota</taxon>
        <taxon>Peronosporomycetes</taxon>
        <taxon>Peronosporales</taxon>
        <taxon>Peronosporaceae</taxon>
        <taxon>Phytophthora</taxon>
    </lineage>
</organism>
<keyword evidence="2" id="KW-0539">Nucleus</keyword>